<dbReference type="EC" id="2.7.11.23" evidence="3"/>
<proteinExistence type="inferred from homology"/>
<evidence type="ECO:0000256" key="11">
    <source>
        <dbReference type="ARBA" id="ARBA00022840"/>
    </source>
</evidence>
<keyword evidence="13" id="KW-0805">Transcription regulation</keyword>
<reference evidence="23" key="1">
    <citation type="submission" date="2023-04" db="EMBL/GenBank/DDBJ databases">
        <title>Ambrosiozyma monospora NBRC 1965.</title>
        <authorList>
            <person name="Ichikawa N."/>
            <person name="Sato H."/>
            <person name="Tonouchi N."/>
        </authorList>
    </citation>
    <scope>NUCLEOTIDE SEQUENCE</scope>
    <source>
        <strain evidence="23">NBRC 1965</strain>
    </source>
</reference>
<dbReference type="FunFam" id="1.10.510.10:FF:000408">
    <property type="entry name" value="Serine/threonine-protein kinase SSN3"/>
    <property type="match status" value="1"/>
</dbReference>
<evidence type="ECO:0000256" key="5">
    <source>
        <dbReference type="ARBA" id="ARBA00022491"/>
    </source>
</evidence>
<evidence type="ECO:0000256" key="17">
    <source>
        <dbReference type="ARBA" id="ARBA00041823"/>
    </source>
</evidence>
<evidence type="ECO:0000313" key="24">
    <source>
        <dbReference type="Proteomes" id="UP001165063"/>
    </source>
</evidence>
<keyword evidence="15" id="KW-0804">Transcription</keyword>
<dbReference type="InterPro" id="IPR000719">
    <property type="entry name" value="Prot_kinase_dom"/>
</dbReference>
<dbReference type="Gene3D" id="3.30.200.20">
    <property type="entry name" value="Phosphorylase Kinase, domain 1"/>
    <property type="match status" value="1"/>
</dbReference>
<keyword evidence="6" id="KW-0723">Serine/threonine-protein kinase</keyword>
<evidence type="ECO:0000256" key="6">
    <source>
        <dbReference type="ARBA" id="ARBA00022527"/>
    </source>
</evidence>
<evidence type="ECO:0000256" key="10">
    <source>
        <dbReference type="ARBA" id="ARBA00022777"/>
    </source>
</evidence>
<comment type="catalytic activity">
    <reaction evidence="19">
        <text>L-seryl-[protein] + ATP = O-phospho-L-seryl-[protein] + ADP + H(+)</text>
        <dbReference type="Rhea" id="RHEA:17989"/>
        <dbReference type="Rhea" id="RHEA-COMP:9863"/>
        <dbReference type="Rhea" id="RHEA-COMP:11604"/>
        <dbReference type="ChEBI" id="CHEBI:15378"/>
        <dbReference type="ChEBI" id="CHEBI:29999"/>
        <dbReference type="ChEBI" id="CHEBI:30616"/>
        <dbReference type="ChEBI" id="CHEBI:83421"/>
        <dbReference type="ChEBI" id="CHEBI:456216"/>
        <dbReference type="EC" id="2.7.11.22"/>
    </reaction>
</comment>
<evidence type="ECO:0000256" key="20">
    <source>
        <dbReference type="ARBA" id="ARBA00049280"/>
    </source>
</evidence>
<keyword evidence="11" id="KW-0067">ATP-binding</keyword>
<evidence type="ECO:0000256" key="14">
    <source>
        <dbReference type="ARBA" id="ARBA00023159"/>
    </source>
</evidence>
<dbReference type="SMART" id="SM00220">
    <property type="entry name" value="S_TKc"/>
    <property type="match status" value="1"/>
</dbReference>
<dbReference type="InterPro" id="IPR050108">
    <property type="entry name" value="CDK"/>
</dbReference>
<dbReference type="PROSITE" id="PS00108">
    <property type="entry name" value="PROTEIN_KINASE_ST"/>
    <property type="match status" value="1"/>
</dbReference>
<dbReference type="PROSITE" id="PS50011">
    <property type="entry name" value="PROTEIN_KINASE_DOM"/>
    <property type="match status" value="1"/>
</dbReference>
<comment type="caution">
    <text evidence="23">The sequence shown here is derived from an EMBL/GenBank/DDBJ whole genome shotgun (WGS) entry which is preliminary data.</text>
</comment>
<evidence type="ECO:0000256" key="9">
    <source>
        <dbReference type="ARBA" id="ARBA00022741"/>
    </source>
</evidence>
<evidence type="ECO:0000256" key="12">
    <source>
        <dbReference type="ARBA" id="ARBA00022842"/>
    </source>
</evidence>
<dbReference type="GO" id="GO:0016592">
    <property type="term" value="C:mediator complex"/>
    <property type="evidence" value="ECO:0007669"/>
    <property type="project" value="TreeGrafter"/>
</dbReference>
<gene>
    <name evidence="23" type="ORF">Amon01_000575600</name>
</gene>
<dbReference type="GO" id="GO:0008353">
    <property type="term" value="F:RNA polymerase II CTD heptapeptide repeat kinase activity"/>
    <property type="evidence" value="ECO:0007669"/>
    <property type="project" value="UniProtKB-EC"/>
</dbReference>
<evidence type="ECO:0000256" key="13">
    <source>
        <dbReference type="ARBA" id="ARBA00023015"/>
    </source>
</evidence>
<dbReference type="GO" id="GO:0004693">
    <property type="term" value="F:cyclin-dependent protein serine/threonine kinase activity"/>
    <property type="evidence" value="ECO:0007669"/>
    <property type="project" value="UniProtKB-EC"/>
</dbReference>
<comment type="similarity">
    <text evidence="2">Belongs to the protein kinase superfamily. CMGC Ser/Thr protein kinase family. CDC2/CDKX subfamily.</text>
</comment>
<feature type="region of interest" description="Disordered" evidence="21">
    <location>
        <begin position="22"/>
        <end position="43"/>
    </location>
</feature>
<dbReference type="InterPro" id="IPR008271">
    <property type="entry name" value="Ser/Thr_kinase_AS"/>
</dbReference>
<name>A0A9W7DID5_AMBMO</name>
<dbReference type="EMBL" id="BSXU01003336">
    <property type="protein sequence ID" value="GMG39940.1"/>
    <property type="molecule type" value="Genomic_DNA"/>
</dbReference>
<keyword evidence="10" id="KW-0418">Kinase</keyword>
<keyword evidence="8" id="KW-0479">Metal-binding</keyword>
<keyword evidence="7" id="KW-0808">Transferase</keyword>
<dbReference type="AlphaFoldDB" id="A0A9W7DID5"/>
<evidence type="ECO:0000256" key="21">
    <source>
        <dbReference type="SAM" id="MobiDB-lite"/>
    </source>
</evidence>
<evidence type="ECO:0000256" key="15">
    <source>
        <dbReference type="ARBA" id="ARBA00023163"/>
    </source>
</evidence>
<keyword evidence="5" id="KW-0678">Repressor</keyword>
<evidence type="ECO:0000256" key="19">
    <source>
        <dbReference type="ARBA" id="ARBA00048367"/>
    </source>
</evidence>
<feature type="domain" description="Protein kinase" evidence="22">
    <location>
        <begin position="73"/>
        <end position="385"/>
    </location>
</feature>
<evidence type="ECO:0000256" key="16">
    <source>
        <dbReference type="ARBA" id="ARBA00023242"/>
    </source>
</evidence>
<organism evidence="23 24">
    <name type="scientific">Ambrosiozyma monospora</name>
    <name type="common">Yeast</name>
    <name type="synonym">Endomycopsis monosporus</name>
    <dbReference type="NCBI Taxonomy" id="43982"/>
    <lineage>
        <taxon>Eukaryota</taxon>
        <taxon>Fungi</taxon>
        <taxon>Dikarya</taxon>
        <taxon>Ascomycota</taxon>
        <taxon>Saccharomycotina</taxon>
        <taxon>Pichiomycetes</taxon>
        <taxon>Pichiales</taxon>
        <taxon>Pichiaceae</taxon>
        <taxon>Ambrosiozyma</taxon>
    </lineage>
</organism>
<evidence type="ECO:0000256" key="18">
    <source>
        <dbReference type="ARBA" id="ARBA00047811"/>
    </source>
</evidence>
<dbReference type="Proteomes" id="UP001165063">
    <property type="component" value="Unassembled WGS sequence"/>
</dbReference>
<comment type="catalytic activity">
    <reaction evidence="20">
        <text>[DNA-directed RNA polymerase] + ATP = phospho-[DNA-directed RNA polymerase] + ADP + H(+)</text>
        <dbReference type="Rhea" id="RHEA:10216"/>
        <dbReference type="Rhea" id="RHEA-COMP:11321"/>
        <dbReference type="Rhea" id="RHEA-COMP:11322"/>
        <dbReference type="ChEBI" id="CHEBI:15378"/>
        <dbReference type="ChEBI" id="CHEBI:30616"/>
        <dbReference type="ChEBI" id="CHEBI:43176"/>
        <dbReference type="ChEBI" id="CHEBI:68546"/>
        <dbReference type="ChEBI" id="CHEBI:456216"/>
        <dbReference type="EC" id="2.7.11.23"/>
    </reaction>
</comment>
<comment type="catalytic activity">
    <reaction evidence="18">
        <text>L-threonyl-[protein] + ATP = O-phospho-L-threonyl-[protein] + ADP + H(+)</text>
        <dbReference type="Rhea" id="RHEA:46608"/>
        <dbReference type="Rhea" id="RHEA-COMP:11060"/>
        <dbReference type="Rhea" id="RHEA-COMP:11605"/>
        <dbReference type="ChEBI" id="CHEBI:15378"/>
        <dbReference type="ChEBI" id="CHEBI:30013"/>
        <dbReference type="ChEBI" id="CHEBI:30616"/>
        <dbReference type="ChEBI" id="CHEBI:61977"/>
        <dbReference type="ChEBI" id="CHEBI:456216"/>
        <dbReference type="EC" id="2.7.11.22"/>
    </reaction>
</comment>
<dbReference type="SUPFAM" id="SSF56112">
    <property type="entry name" value="Protein kinase-like (PK-like)"/>
    <property type="match status" value="1"/>
</dbReference>
<evidence type="ECO:0000256" key="7">
    <source>
        <dbReference type="ARBA" id="ARBA00022679"/>
    </source>
</evidence>
<dbReference type="PANTHER" id="PTHR24056:SF495">
    <property type="entry name" value="CYCLIN-DEPENDENT KINASE 8-RELATED"/>
    <property type="match status" value="1"/>
</dbReference>
<evidence type="ECO:0000259" key="22">
    <source>
        <dbReference type="PROSITE" id="PS50011"/>
    </source>
</evidence>
<evidence type="ECO:0000313" key="23">
    <source>
        <dbReference type="EMBL" id="GMG39940.1"/>
    </source>
</evidence>
<accession>A0A9W7DID5</accession>
<dbReference type="PANTHER" id="PTHR24056">
    <property type="entry name" value="CELL DIVISION PROTEIN KINASE"/>
    <property type="match status" value="1"/>
</dbReference>
<dbReference type="GO" id="GO:0046872">
    <property type="term" value="F:metal ion binding"/>
    <property type="evidence" value="ECO:0007669"/>
    <property type="project" value="UniProtKB-KW"/>
</dbReference>
<dbReference type="EC" id="2.7.11.22" evidence="4"/>
<evidence type="ECO:0000256" key="3">
    <source>
        <dbReference type="ARBA" id="ARBA00012409"/>
    </source>
</evidence>
<evidence type="ECO:0000256" key="8">
    <source>
        <dbReference type="ARBA" id="ARBA00022723"/>
    </source>
</evidence>
<keyword evidence="16" id="KW-0539">Nucleus</keyword>
<dbReference type="Gene3D" id="1.10.510.10">
    <property type="entry name" value="Transferase(Phosphotransferase) domain 1"/>
    <property type="match status" value="1"/>
</dbReference>
<dbReference type="CDD" id="cd07842">
    <property type="entry name" value="STKc_CDK8_like"/>
    <property type="match status" value="1"/>
</dbReference>
<dbReference type="Pfam" id="PF00069">
    <property type="entry name" value="Pkinase"/>
    <property type="match status" value="1"/>
</dbReference>
<evidence type="ECO:0000256" key="2">
    <source>
        <dbReference type="ARBA" id="ARBA00006485"/>
    </source>
</evidence>
<comment type="subcellular location">
    <subcellularLocation>
        <location evidence="1">Nucleus</location>
    </subcellularLocation>
</comment>
<dbReference type="GO" id="GO:0005524">
    <property type="term" value="F:ATP binding"/>
    <property type="evidence" value="ECO:0007669"/>
    <property type="project" value="UniProtKB-KW"/>
</dbReference>
<dbReference type="OrthoDB" id="6284126at2759"/>
<keyword evidence="14" id="KW-0010">Activator</keyword>
<evidence type="ECO:0000256" key="1">
    <source>
        <dbReference type="ARBA" id="ARBA00004123"/>
    </source>
</evidence>
<keyword evidence="9" id="KW-0547">Nucleotide-binding</keyword>
<feature type="compositionally biased region" description="Low complexity" evidence="21">
    <location>
        <begin position="22"/>
        <end position="39"/>
    </location>
</feature>
<evidence type="ECO:0000256" key="4">
    <source>
        <dbReference type="ARBA" id="ARBA00012425"/>
    </source>
</evidence>
<keyword evidence="24" id="KW-1185">Reference proteome</keyword>
<keyword evidence="12" id="KW-0460">Magnesium</keyword>
<protein>
    <recommendedName>
        <fullName evidence="17">Cyclin-dependent kinase 8</fullName>
        <ecNumber evidence="4">2.7.11.22</ecNumber>
        <ecNumber evidence="3">2.7.11.23</ecNumber>
    </recommendedName>
</protein>
<dbReference type="InterPro" id="IPR011009">
    <property type="entry name" value="Kinase-like_dom_sf"/>
</dbReference>
<sequence>MSRHSQNLNSVYQRQLSQQQQQVSSQYLQSQHRQQQHHQLPVQPMRVASSDFFTIAPYRSRKDSTRISVIQKYEILGYIAAGTYGKVYKARGRRPDTANMLFAIKKFKTDSKDNETVHYTGISQSAIREMSLCKELKHENITNLVEIVLEKKSIYLVFDFAEYDLLQIIHYHSHPDLKHIPELTLKSAVYQILKGLSFLHQNWVLHRDLKPANIMVTNEGVVKIGDLGLARKFNNPLQSFYSGDKVVVTIWYRAPELLLGARHYTPAIDMWAVGCIVAELLSLRPLFKGEETKMDNKKQVPFQENQLLKILEILGTPTLNKWPTLNSYPEYQQLSKFTLFPPNLKAWYETNHGTNKNCLKLLNELLEYDPSKRITASASLNHKWFQENPKPVTNIFQGSRFKYPQRKIQKDDNDILGRSSQQAAAAAAAAAAAMTAAQHQQHSNNMTYGSYNTMQNGTRRNYNMMNGGFDDGSGRKKRMR</sequence>